<accession>A0A381EKM3</accession>
<feature type="domain" description="Phage-Barnase-EndoU-ColicinE5/D-RelE-like nuclease" evidence="2">
    <location>
        <begin position="2566"/>
        <end position="2646"/>
    </location>
</feature>
<feature type="coiled-coil region" evidence="1">
    <location>
        <begin position="1678"/>
        <end position="1705"/>
    </location>
</feature>
<protein>
    <submittedName>
        <fullName evidence="4">Protein of uncharacterized function (DUF3519)</fullName>
    </submittedName>
</protein>
<dbReference type="InterPro" id="IPR041110">
    <property type="entry name" value="PBECR2"/>
</dbReference>
<sequence>MQFNFNFEAFEKSGKDKNEAINYLKGLNSSLDFDKLENDLKGDTEAIYNTLKGGNFSFSKPSTEDTRQKLLKNKENEALKAEFNTSLSWLSEGEKQNYNFYDFKKAKERANSKEGLIKQDLETKEKELKRKEALFEKRLENENIFTKSLRDTADNLGLNAAADVVEMGLNKLGFKDENYIFESEKEDIKNRALKSVREKLERGDLELNESEIYALRSKYDELDYKKALEKEKEKLRLIQKDSGFDKSEVEFMEEELGFFHTLFNDDKDTVREFKDAYKSEGIISADVQKAVNVLKQFEESELLRHVFSDKEKKQELQQEYLKNALVIAELNGFDDVGLSKENELYFIKKDKDKEQKYLVNTGFLDNFWDLMENSKFEIAGGIAGGIKGFNSGKSAKGKVVKSILGAAAGSFGGGLMDAKIADMYLNRESDYKRNLEYALQAGLLSLAGDGVIIAAKPMVKGVAKGAKGLYTYAKERTPLGLFSTIPSQNISAANKIIDEVFSPEMKEELKQAQKEFGGGVRAQDLANPIFEKLKQSFAKKYGQEDKKTKSVEKLAEIFNQNSLKTKQQEMLDLIRSDKDGSTLAYLLEVAKDDVKIQNNLKNMLNLASSNVEKNLKNLNINPHEIKSILDEFEAGNKAAFKEVENQIAKLYNEDIKVVLDRNAYENIKKDFLENGVNLDEMTPFLRDLENNVFSKEGVTFAKLNNFRKNLNYYIFNKDKTPNFVNTLKKITETSLKAEIDKGIDNIFKELPRAYESIKELYSTSLKDYAAMKELNESIKNLKLQDSAKSADEVVNSLIKYAKGQGEGGENNLQKIKAYLGEENNAFLEMQILNRLFKDSMVENDRAKVRVFDSESFLNRVKELVGENELSLFKSKEAREFLELVEGFDRLYKNDAIIAKNLTQGTASHLSTSIATSAEGAIKQKVVKGAFDPIFRLLPDGVLFGLFSKQIQGGALRYHLRKALSRSLNYDDFKLKLERELKRTHFNSNTSRLIDEFMDNLDQFNAEKEAKLARIREEAEAKRAEEFGENFEGFKGKEAVLKLLEEKRGQVAGAFYKEGLGEIDLVWGDDSFGLKHILNKHGGEFENLAEQLSEIIAKGEVLKDNDRATLKYVNDNGDIFKVGLKGNWKGEATKNKWIITAYKDEREMAKTIDSSNFTKGETLPLNSEQSIAQKNALSLNDEPLEVEVIEEIGLNEPMKFLEFQQRKLLTYIKQNTPLRLLEHKKELKTRELLNFLEQSALNGKEKAFLMRHLERDLDKIKEKETKASEDIIFTDTKGKEHTLTKEVQELWLETFNLKSLDEAYTPKHSDEIKEALGGKEIKLQLGSLKKLIAQGREKYIPQIKEVLDSPEAILKDSDNAFLFAKHLKDDDYFVNVSVDKGEYLVSISNGIKETNNIKNKLENGAEVIYQSPNANSNLQTLLQTSRYSANKIDEDIIPQKAKSENTQDFKTFNDAMKELYTKYQSLGSYDKIEAPIKMKLLQDEIKPEIARHFKGIITKLKQGENKAKMLKVIEENREELSDYLAFNIAVRKDIYIDGYGGGQYDFFDKSIQAYFKLREYKDRSEIWDNDTYRALAALVNLRDKNTALHFAFRDLNGKSEGFKAYPRKQDLLFNDLTLGNDFKSAMLLSTKNKKLKEKLIEKLKTYIDEKLYRDFLEYKVKDLERSDPKNSILEGFVSKKWDEEAFESYKKELEDLRANERGESEDIIFTDTKGKEHTLTKEAREQWLETFNLKSLDEAYTPKFSKEVSEALEKVLNGEQIKLTKGSYEKLLKRDREEFLPFIKETLENADAVVKDKENALIFVKDIGKKSYFTSVAKNANNEWVISTNSLKTLNTLKNRLDDNGELLYLSKEASNILAEAFTKRAFSNELAGESIPQKAKSENTQDFKTFNDAMKELYTKYQSLGSYDKIEAPIKMKLLQDEIKPEIARHFKGIITKLKQGENKAKMLKVIEENREELSDYLAFNIAVRKDIYIDGYGGGQYDFFDKSIQAYFKLREYKDRSEIWDNDTYRALAALVNLRDKNTALHFAFRDLNGKSEGFKAYPRKQDLLFNDLTLGNDFKSAMLLSTKNKKLKEKLIEKLKTYIDEKLYRDFLEYKVKDLERSDPKNSILEGFVSKKWDEEAFESYKKELEDLRANERGESEDIIFTDTKGKEHTLTKEAREQWLETFNLKSLDEAYTPKFSKEVSEALEKVLNGEQIKLTKGSYEKLLKRDREEFLPFIKETLENADAVVKQADGALIFAKDYRNEKLGKFFASVSRNDKGEWVITSNAPKTLNNLKNKIEEGGELLYSDLPELPIIAKPELTAEALNGEANLKESIAQKPQQKALNLQEIEQALKARISQIKDEILAIERTFEDKAFREKLKEASKVKPILEALKKEWNALEPVIVTWTHTDYSKFKPKKYYNRRPNLSNLWHIEETLDVYKGYARENERQAKQVEREITLLEKYVKLLKDKEAEAKKLETDKKALLTESYIIPVYNKLREAFKNGQHTTEQILEAKNIDIKRDSFIAKGIINEIAQLRQYLEQFFNITPLKEFGTNYAEFYKDGKGAIQKLLAEKGGQVSGAFYKEGLGDIDLVWGDDSFGLRHILERRTQDFINQGFKQNEAQNKTKELLNEIPQILENGKIYSQNKDKIEIITDKYTLAIGTRNEKKFIITELIDRRNKKRMEAMQTVVGDSFTDEPLAKTPLSSNHKQSITKKEQEIKPLGAKGWAKFKIDKEQFDELVKDLELKGENRLKIRAKLDEFIKDRGDLYIYDANYNLNLDPDKLNDVDILRLGIKSYKYLHPKSILEDMKEWKKNNFRHLINAMDEKGYLLRLGKRLYEILIEKRKDLQAIFNKYDKRIDEKAKINAFLRELRDAFNNKNVGKVGYKREKELKSFINKTYAVDKARVSDVVVERAKKLAEKAFNKTQSKDYIDNLKKWSEGAKYTLADDGLPYMDKKGFYYNDKGLIGNEDYENSLKGYKNFTEFISDLMEDKSGYNQLKDYFLKHRKHAFNEGSFNEKSENIYQSNPHLGAGLVGGVLNGLETDEDGNITGFDPAKFAMGFLGGSLGSKAVGVGFKHLEKNPALKEKIITELADTLAQGFDKAKAKYPLLSLLEPRYIVQNERGRKIQAKVMLKELEKEQKENLQNTIRQNLQNLPLNDKPFNLSDEEINDKYGEVLELLKENLEKVHNLL</sequence>
<feature type="coiled-coil region" evidence="1">
    <location>
        <begin position="993"/>
        <end position="1024"/>
    </location>
</feature>
<reference evidence="4 5" key="1">
    <citation type="submission" date="2018-06" db="EMBL/GenBank/DDBJ databases">
        <authorList>
            <consortium name="Pathogen Informatics"/>
            <person name="Doyle S."/>
        </authorList>
    </citation>
    <scope>NUCLEOTIDE SEQUENCE [LARGE SCALE GENOMIC DNA]</scope>
    <source>
        <strain evidence="4 5">NCTC12264</strain>
    </source>
</reference>
<feature type="domain" description="Phage-Barnase-EndoU-ColicinE5/D-RelE like nuclease 2" evidence="3">
    <location>
        <begin position="1290"/>
        <end position="1403"/>
    </location>
</feature>
<feature type="domain" description="Phage-Barnase-EndoU-ColicinE5/D-RelE-like nuclease" evidence="2">
    <location>
        <begin position="1053"/>
        <end position="1146"/>
    </location>
</feature>
<dbReference type="Proteomes" id="UP000254161">
    <property type="component" value="Unassembled WGS sequence"/>
</dbReference>
<dbReference type="RefSeq" id="WP_115631107.1">
    <property type="nucleotide sequence ID" value="NZ_UFUZ01000001.1"/>
</dbReference>
<feature type="coiled-coil region" evidence="1">
    <location>
        <begin position="3105"/>
        <end position="3140"/>
    </location>
</feature>
<proteinExistence type="predicted"/>
<organism evidence="4 5">
    <name type="scientific">Campylobacter upsaliensis</name>
    <dbReference type="NCBI Taxonomy" id="28080"/>
    <lineage>
        <taxon>Bacteria</taxon>
        <taxon>Pseudomonadati</taxon>
        <taxon>Campylobacterota</taxon>
        <taxon>Epsilonproteobacteria</taxon>
        <taxon>Campylobacterales</taxon>
        <taxon>Campylobacteraceae</taxon>
        <taxon>Campylobacter</taxon>
    </lineage>
</organism>
<dbReference type="InterPro" id="IPR041092">
    <property type="entry name" value="PBECR1"/>
</dbReference>
<evidence type="ECO:0000259" key="2">
    <source>
        <dbReference type="Pfam" id="PF18809"/>
    </source>
</evidence>
<dbReference type="Pfam" id="PF18809">
    <property type="entry name" value="PBECR1"/>
    <property type="match status" value="2"/>
</dbReference>
<feature type="coiled-coil region" evidence="1">
    <location>
        <begin position="2117"/>
        <end position="2144"/>
    </location>
</feature>
<evidence type="ECO:0000313" key="5">
    <source>
        <dbReference type="Proteomes" id="UP000254161"/>
    </source>
</evidence>
<feature type="domain" description="Phage-Barnase-EndoU-ColicinE5/D-RelE like nuclease 2" evidence="3">
    <location>
        <begin position="2165"/>
        <end position="2290"/>
    </location>
</feature>
<feature type="coiled-coil region" evidence="1">
    <location>
        <begin position="2428"/>
        <end position="2472"/>
    </location>
</feature>
<feature type="coiled-coil region" evidence="1">
    <location>
        <begin position="2327"/>
        <end position="2354"/>
    </location>
</feature>
<evidence type="ECO:0000259" key="3">
    <source>
        <dbReference type="Pfam" id="PF18810"/>
    </source>
</evidence>
<gene>
    <name evidence="4" type="ORF">NCTC12264_01815</name>
</gene>
<keyword evidence="1" id="KW-0175">Coiled coil</keyword>
<feature type="domain" description="Phage-Barnase-EndoU-ColicinE5/D-RelE like nuclease 2" evidence="3">
    <location>
        <begin position="1726"/>
        <end position="1848"/>
    </location>
</feature>
<evidence type="ECO:0000313" key="4">
    <source>
        <dbReference type="EMBL" id="SUX27561.1"/>
    </source>
</evidence>
<dbReference type="Pfam" id="PF18810">
    <property type="entry name" value="PBECR2"/>
    <property type="match status" value="3"/>
</dbReference>
<evidence type="ECO:0000256" key="1">
    <source>
        <dbReference type="SAM" id="Coils"/>
    </source>
</evidence>
<name>A0A381EKM3_CAMUP</name>
<dbReference type="EMBL" id="UFUZ01000001">
    <property type="protein sequence ID" value="SUX27561.1"/>
    <property type="molecule type" value="Genomic_DNA"/>
</dbReference>